<name>A0A951PA89_9CYAN</name>
<comment type="similarity">
    <text evidence="1">Belongs to the universal stress protein A family.</text>
</comment>
<dbReference type="CDD" id="cd00293">
    <property type="entry name" value="USP-like"/>
    <property type="match status" value="1"/>
</dbReference>
<evidence type="ECO:0000313" key="4">
    <source>
        <dbReference type="Proteomes" id="UP000707356"/>
    </source>
</evidence>
<feature type="domain" description="UspA" evidence="2">
    <location>
        <begin position="5"/>
        <end position="138"/>
    </location>
</feature>
<sequence length="165" mass="18202">MQNKYTRILVAIDGSEMSEQVLEHAISLAPAAETRLMLVHVSPQVEQSCEDALNSARSLSQHHVDVMRSYWNKVKAAGSVADFRIPCGHPGAEICELALRWGAELILMGHRSSCPDVEFDSMSRYVLDHAPCPLLILPQSIHSSAIQSNPIQSNPIQSNQFASLR</sequence>
<dbReference type="EMBL" id="JAHHHV010000055">
    <property type="protein sequence ID" value="MBW4465649.1"/>
    <property type="molecule type" value="Genomic_DNA"/>
</dbReference>
<organism evidence="3 4">
    <name type="scientific">Pegethrix bostrychoides GSE-TBD4-15B</name>
    <dbReference type="NCBI Taxonomy" id="2839662"/>
    <lineage>
        <taxon>Bacteria</taxon>
        <taxon>Bacillati</taxon>
        <taxon>Cyanobacteriota</taxon>
        <taxon>Cyanophyceae</taxon>
        <taxon>Oculatellales</taxon>
        <taxon>Oculatellaceae</taxon>
        <taxon>Pegethrix</taxon>
    </lineage>
</organism>
<dbReference type="InterPro" id="IPR014729">
    <property type="entry name" value="Rossmann-like_a/b/a_fold"/>
</dbReference>
<protein>
    <submittedName>
        <fullName evidence="3">Universal stress protein</fullName>
    </submittedName>
</protein>
<comment type="caution">
    <text evidence="3">The sequence shown here is derived from an EMBL/GenBank/DDBJ whole genome shotgun (WGS) entry which is preliminary data.</text>
</comment>
<proteinExistence type="inferred from homology"/>
<evidence type="ECO:0000256" key="1">
    <source>
        <dbReference type="ARBA" id="ARBA00008791"/>
    </source>
</evidence>
<dbReference type="InterPro" id="IPR006015">
    <property type="entry name" value="Universal_stress_UspA"/>
</dbReference>
<dbReference type="Gene3D" id="3.40.50.620">
    <property type="entry name" value="HUPs"/>
    <property type="match status" value="1"/>
</dbReference>
<evidence type="ECO:0000313" key="3">
    <source>
        <dbReference type="EMBL" id="MBW4465649.1"/>
    </source>
</evidence>
<dbReference type="PRINTS" id="PR01438">
    <property type="entry name" value="UNVRSLSTRESS"/>
</dbReference>
<dbReference type="SUPFAM" id="SSF52402">
    <property type="entry name" value="Adenine nucleotide alpha hydrolases-like"/>
    <property type="match status" value="1"/>
</dbReference>
<dbReference type="Pfam" id="PF00582">
    <property type="entry name" value="Usp"/>
    <property type="match status" value="1"/>
</dbReference>
<reference evidence="3" key="1">
    <citation type="submission" date="2021-05" db="EMBL/GenBank/DDBJ databases">
        <authorList>
            <person name="Pietrasiak N."/>
            <person name="Ward R."/>
            <person name="Stajich J.E."/>
            <person name="Kurbessoian T."/>
        </authorList>
    </citation>
    <scope>NUCLEOTIDE SEQUENCE</scope>
    <source>
        <strain evidence="3">GSE-TBD4-15B</strain>
    </source>
</reference>
<gene>
    <name evidence="3" type="ORF">KME07_09445</name>
</gene>
<dbReference type="Proteomes" id="UP000707356">
    <property type="component" value="Unassembled WGS sequence"/>
</dbReference>
<accession>A0A951PA89</accession>
<reference evidence="3" key="2">
    <citation type="journal article" date="2022" name="Microbiol. Resour. Announc.">
        <title>Metagenome Sequencing to Explore Phylogenomics of Terrestrial Cyanobacteria.</title>
        <authorList>
            <person name="Ward R.D."/>
            <person name="Stajich J.E."/>
            <person name="Johansen J.R."/>
            <person name="Huntemann M."/>
            <person name="Clum A."/>
            <person name="Foster B."/>
            <person name="Foster B."/>
            <person name="Roux S."/>
            <person name="Palaniappan K."/>
            <person name="Varghese N."/>
            <person name="Mukherjee S."/>
            <person name="Reddy T.B.K."/>
            <person name="Daum C."/>
            <person name="Copeland A."/>
            <person name="Chen I.A."/>
            <person name="Ivanova N.N."/>
            <person name="Kyrpides N.C."/>
            <person name="Shapiro N."/>
            <person name="Eloe-Fadrosh E.A."/>
            <person name="Pietrasiak N."/>
        </authorList>
    </citation>
    <scope>NUCLEOTIDE SEQUENCE</scope>
    <source>
        <strain evidence="3">GSE-TBD4-15B</strain>
    </source>
</reference>
<dbReference type="PANTHER" id="PTHR46268">
    <property type="entry name" value="STRESS RESPONSE PROTEIN NHAX"/>
    <property type="match status" value="1"/>
</dbReference>
<dbReference type="AlphaFoldDB" id="A0A951PA89"/>
<dbReference type="PANTHER" id="PTHR46268:SF8">
    <property type="entry name" value="UNIVERSAL STRESS PROTEIN SLL1388"/>
    <property type="match status" value="1"/>
</dbReference>
<dbReference type="InterPro" id="IPR006016">
    <property type="entry name" value="UspA"/>
</dbReference>
<evidence type="ECO:0000259" key="2">
    <source>
        <dbReference type="Pfam" id="PF00582"/>
    </source>
</evidence>